<name>A0AAD2FTB6_9STRA</name>
<dbReference type="PANTHER" id="PTHR15237">
    <property type="entry name" value="DNA REPAIR PROTEIN RAD9"/>
    <property type="match status" value="1"/>
</dbReference>
<dbReference type="PANTHER" id="PTHR15237:SF0">
    <property type="entry name" value="CELL CYCLE CHECKPOINT CONTROL PROTEIN"/>
    <property type="match status" value="1"/>
</dbReference>
<organism evidence="1 2">
    <name type="scientific">Cylindrotheca closterium</name>
    <dbReference type="NCBI Taxonomy" id="2856"/>
    <lineage>
        <taxon>Eukaryota</taxon>
        <taxon>Sar</taxon>
        <taxon>Stramenopiles</taxon>
        <taxon>Ochrophyta</taxon>
        <taxon>Bacillariophyta</taxon>
        <taxon>Bacillariophyceae</taxon>
        <taxon>Bacillariophycidae</taxon>
        <taxon>Bacillariales</taxon>
        <taxon>Bacillariaceae</taxon>
        <taxon>Cylindrotheca</taxon>
    </lineage>
</organism>
<dbReference type="Gene3D" id="3.70.10.10">
    <property type="match status" value="1"/>
</dbReference>
<dbReference type="Proteomes" id="UP001295423">
    <property type="component" value="Unassembled WGS sequence"/>
</dbReference>
<dbReference type="InterPro" id="IPR046938">
    <property type="entry name" value="DNA_clamp_sf"/>
</dbReference>
<dbReference type="GO" id="GO:0030896">
    <property type="term" value="C:checkpoint clamp complex"/>
    <property type="evidence" value="ECO:0007669"/>
    <property type="project" value="InterPro"/>
</dbReference>
<dbReference type="GO" id="GO:0031573">
    <property type="term" value="P:mitotic intra-S DNA damage checkpoint signaling"/>
    <property type="evidence" value="ECO:0007669"/>
    <property type="project" value="TreeGrafter"/>
</dbReference>
<evidence type="ECO:0000313" key="2">
    <source>
        <dbReference type="Proteomes" id="UP001295423"/>
    </source>
</evidence>
<gene>
    <name evidence="1" type="ORF">CYCCA115_LOCUS13580</name>
</gene>
<comment type="caution">
    <text evidence="1">The sequence shown here is derived from an EMBL/GenBank/DDBJ whole genome shotgun (WGS) entry which is preliminary data.</text>
</comment>
<keyword evidence="2" id="KW-1185">Reference proteome</keyword>
<dbReference type="GO" id="GO:0000076">
    <property type="term" value="P:DNA replication checkpoint signaling"/>
    <property type="evidence" value="ECO:0007669"/>
    <property type="project" value="TreeGrafter"/>
</dbReference>
<dbReference type="AlphaFoldDB" id="A0AAD2FTB6"/>
<dbReference type="Pfam" id="PF04139">
    <property type="entry name" value="Rad9"/>
    <property type="match status" value="1"/>
</dbReference>
<dbReference type="SUPFAM" id="SSF55979">
    <property type="entry name" value="DNA clamp"/>
    <property type="match status" value="1"/>
</dbReference>
<reference evidence="1" key="1">
    <citation type="submission" date="2023-08" db="EMBL/GenBank/DDBJ databases">
        <authorList>
            <person name="Audoor S."/>
            <person name="Bilcke G."/>
        </authorList>
    </citation>
    <scope>NUCLEOTIDE SEQUENCE</scope>
</reference>
<dbReference type="GO" id="GO:0006281">
    <property type="term" value="P:DNA repair"/>
    <property type="evidence" value="ECO:0007669"/>
    <property type="project" value="TreeGrafter"/>
</dbReference>
<proteinExistence type="predicted"/>
<dbReference type="EMBL" id="CAKOGP040001803">
    <property type="protein sequence ID" value="CAJ1952492.1"/>
    <property type="molecule type" value="Genomic_DNA"/>
</dbReference>
<sequence length="326" mass="35985">MDCIIVGYAVKPFIAALACLTRIGKEITIDFDPMDGLSLRSLNDSKSIFSSFHFEPSYFQKCSTPPFASRKRRKSQNDNEDHWTVRISIKALAPLVRPRKDVLSLQLVTVGDLLSFEFQMQRASGVIVDIIHRVGYAPAQSVAAVAATDGASEIVAPPQLLLTMLEPLKRANEIALLVNDTHNLVSGVTFSHDDIAKEASSNLAKRQLLKTETSIRYDEFIEVEYMSHPDDSVKNDPVPPPNDLKEQVVLVFTLKEFKSVLQFCSQGSDASLPVSISFYWGGKPIVVKTTGEHFSAQLIMATLDHKMMAVMKTSSINGPLSASKNQ</sequence>
<dbReference type="InterPro" id="IPR007268">
    <property type="entry name" value="Rad9/Ddc1"/>
</dbReference>
<dbReference type="GO" id="GO:0071479">
    <property type="term" value="P:cellular response to ionizing radiation"/>
    <property type="evidence" value="ECO:0007669"/>
    <property type="project" value="TreeGrafter"/>
</dbReference>
<evidence type="ECO:0008006" key="3">
    <source>
        <dbReference type="Google" id="ProtNLM"/>
    </source>
</evidence>
<protein>
    <recommendedName>
        <fullName evidence="3">Checkpoint protein</fullName>
    </recommendedName>
</protein>
<evidence type="ECO:0000313" key="1">
    <source>
        <dbReference type="EMBL" id="CAJ1952492.1"/>
    </source>
</evidence>
<accession>A0AAD2FTB6</accession>